<feature type="transmembrane region" description="Helical" evidence="2">
    <location>
        <begin position="1651"/>
        <end position="1671"/>
    </location>
</feature>
<dbReference type="RefSeq" id="XP_012768337.1">
    <property type="nucleotide sequence ID" value="XM_012912883.1"/>
</dbReference>
<sequence>MTAPKKLTDCPENLREAIDWLLQVRHGNDNGLGELAKALKKFIDEAIEKAYTTNFDALLKLLNSAKSYNCCKDKVAAIEKLKDSKNLTPNTFENLKSQCEGIKNCYKSHLEDSQQKAYDEIECKLEQLDGLNKSLIGLTNGNQCKDLFENLCTGLQKFLGFNPTSKGYDGSGIVYSDLDRLCDAVMAFLHGVLESVKTYDAVTTYDEKLNEGYRLSNVLERIERSIGQGVAEFGECIKEVDTWIGRFEKEIKKKTDAFMKPLKNLKNDVLVDRNLIDYDKEHDIAYQISEWKKRAGQYIAKVGRSEKALKDIAGNLKAKLSPKISLLKQATENFLKSVRNEDLNNMFKLADEQMFAVMSYAGSKAKQRIKNLQQSLILYIRNLQSKLGKLKSEQFSNLLKSVNSGLHSSLNAANYAIDHFISTYGKDVVDGLTPIVSRALKLKDKVAAEKAVLKAQIKLMGDKLNEVNNLYTKVRIPEELVGFQGGGEWDMNTFIVQVTKQIENNIDLYVDNFGKALYKGVDMAVTLTPGHVPGLEALEGDKELKEKLGYLGSLLESAVADKNNGGLGYNIETVLKYLNDAKKVINGEWGNFSMIVGNAMKTALKGKVIAGVNDPQIFKLITNAVRTGINKLQGAVDGIITNHLNEIKRKLTELQTMDEETTTSGSLSDLQQQADDLNKAIDSFLSNTVGNTRDTKKDAKRTVFAELNYVRDQVTELGRSIADVMEKVDDVGKELTSCIGEAEALLIMAPNEAERVMETLCKEVNSKIERAFTELQDKAKDLYSERKKTEVEALEDIIEKQLRDVENLIKDDLANGVNGFLRKIKKTFIPKAYEIKSIPTTSGSKARNTAIIVQNAFTQFMSVLLMQEEVMRLEIDVSNFASSLDSLLREIYKNQHFDYVVTDKLKTLDDALTSFSAETLNDAPKYVLYPLKVGLLNFTAQLGHAYVNRYSGVKMGKLLEVKPSSKNQKPAENQLATTQPPHYDLTPEGRNCAKVCLTILEMVNDSWWKLIKACKNNSSNQINLDEGKRLGFLFYSRGYNVVTGRNKQDGELRNKDAAMTGDKIRELCEKEVTISNSNALLGVNKTGTVPIYLLLRYLNDRVDDYTRVCHLRHIGSPKAPTNVNQMLHWLSGLSHNSVYGPLCKYFKQVIPKPGKYKETPYDKIPDDELNLPATIDIKYNNLKPTLAEVCAFARRVLICILGHGHADGRYACEFSTNADGLDYPSSSSACFDTLVDVLNRLYDQLYFVYVQCYRESDDISWRDCWYGRYVGGSDWRCNEKQCPNQMGGQTCPQIANQNADQKCDQHPKCGLKSPLQSFLEDGLPGFLPHSFSKPGCKLECTVSNHRGIPCKTPMGFADISVTASRTSKGERIMKVLGAFCGQQDSPLTKLCGVFICLLQKPPQTLGDMFSFYFCYLNEWGKNSKEHKKDAFDKAVAGAYFGVSYPQLNVSSIWLTSNHAHKTHGTGDLYSLYSCDCEGKSEITCGRYMKPFGLNTWLVFSNKNANRYLSWIVYLTETFYDLLDKLYKNCCNNCNSPGTKCHGRICSASCEVKSAYESDNPSKKVEGKHHTKDCKSIAQCAFTRPTLYNYGFVLNSLTNLSGRDSVETKRTCGDFCRTLEKVISKNISDGAPLPKLIYVHIPEFLWKIREPFSYLVLALWSLSLLYLFYVLIGRLDTLHIRSHLRSLSSHKIAAQSLLAAARVGKLSKISYLQA</sequence>
<dbReference type="Proteomes" id="UP000033188">
    <property type="component" value="Chromosome 3"/>
</dbReference>
<dbReference type="GeneID" id="24564692"/>
<feature type="coiled-coil region" evidence="1">
    <location>
        <begin position="640"/>
        <end position="687"/>
    </location>
</feature>
<name>A0A061D618_BABBI</name>
<protein>
    <recommendedName>
        <fullName evidence="5">C3H1-type domain-containing protein</fullName>
    </recommendedName>
</protein>
<evidence type="ECO:0000256" key="1">
    <source>
        <dbReference type="SAM" id="Coils"/>
    </source>
</evidence>
<accession>A0A061D618</accession>
<gene>
    <name evidence="3" type="ORF">BBBOND_0300560</name>
</gene>
<evidence type="ECO:0008006" key="5">
    <source>
        <dbReference type="Google" id="ProtNLM"/>
    </source>
</evidence>
<evidence type="ECO:0000256" key="2">
    <source>
        <dbReference type="SAM" id="Phobius"/>
    </source>
</evidence>
<dbReference type="VEuPathDB" id="PiroplasmaDB:BBBOND_0300560"/>
<dbReference type="KEGG" id="bbig:BBBOND_0300560"/>
<proteinExistence type="predicted"/>
<keyword evidence="2" id="KW-1133">Transmembrane helix</keyword>
<dbReference type="OrthoDB" id="10516787at2759"/>
<evidence type="ECO:0000313" key="4">
    <source>
        <dbReference type="Proteomes" id="UP000033188"/>
    </source>
</evidence>
<keyword evidence="2" id="KW-0812">Transmembrane</keyword>
<keyword evidence="2" id="KW-0472">Membrane</keyword>
<keyword evidence="1" id="KW-0175">Coiled coil</keyword>
<evidence type="ECO:0000313" key="3">
    <source>
        <dbReference type="EMBL" id="CDR96151.1"/>
    </source>
</evidence>
<organism evidence="3 4">
    <name type="scientific">Babesia bigemina</name>
    <dbReference type="NCBI Taxonomy" id="5866"/>
    <lineage>
        <taxon>Eukaryota</taxon>
        <taxon>Sar</taxon>
        <taxon>Alveolata</taxon>
        <taxon>Apicomplexa</taxon>
        <taxon>Aconoidasida</taxon>
        <taxon>Piroplasmida</taxon>
        <taxon>Babesiidae</taxon>
        <taxon>Babesia</taxon>
    </lineage>
</organism>
<keyword evidence="4" id="KW-1185">Reference proteome</keyword>
<reference evidence="4" key="1">
    <citation type="journal article" date="2014" name="Nucleic Acids Res.">
        <title>The evolutionary dynamics of variant antigen genes in Babesia reveal a history of genomic innovation underlying host-parasite interaction.</title>
        <authorList>
            <person name="Jackson A.P."/>
            <person name="Otto T.D."/>
            <person name="Darby A."/>
            <person name="Ramaprasad A."/>
            <person name="Xia D."/>
            <person name="Echaide I.E."/>
            <person name="Farber M."/>
            <person name="Gahlot S."/>
            <person name="Gamble J."/>
            <person name="Gupta D."/>
            <person name="Gupta Y."/>
            <person name="Jackson L."/>
            <person name="Malandrin L."/>
            <person name="Malas T.B."/>
            <person name="Moussa E."/>
            <person name="Nair M."/>
            <person name="Reid A.J."/>
            <person name="Sanders M."/>
            <person name="Sharma J."/>
            <person name="Tracey A."/>
            <person name="Quail M.A."/>
            <person name="Weir W."/>
            <person name="Wastling J.M."/>
            <person name="Hall N."/>
            <person name="Willadsen P."/>
            <person name="Lingelbach K."/>
            <person name="Shiels B."/>
            <person name="Tait A."/>
            <person name="Berriman M."/>
            <person name="Allred D.R."/>
            <person name="Pain A."/>
        </authorList>
    </citation>
    <scope>NUCLEOTIDE SEQUENCE [LARGE SCALE GENOMIC DNA]</scope>
    <source>
        <strain evidence="4">Bond</strain>
    </source>
</reference>
<feature type="coiled-coil region" evidence="1">
    <location>
        <begin position="765"/>
        <end position="811"/>
    </location>
</feature>
<dbReference type="EMBL" id="LK391709">
    <property type="protein sequence ID" value="CDR96151.1"/>
    <property type="molecule type" value="Genomic_DNA"/>
</dbReference>